<protein>
    <recommendedName>
        <fullName evidence="4 17">NADH-ubiquinone oxidoreductase chain 2</fullName>
        <ecNumber evidence="3 17">7.1.1.2</ecNumber>
    </recommendedName>
</protein>
<proteinExistence type="inferred from homology"/>
<feature type="domain" description="NADH dehydrogenase subunit 2 C-terminal" evidence="19">
    <location>
        <begin position="288"/>
        <end position="341"/>
    </location>
</feature>
<dbReference type="EMBL" id="AB277725">
    <property type="protein sequence ID" value="BAF74887.1"/>
    <property type="molecule type" value="Genomic_DNA"/>
</dbReference>
<keyword evidence="12 17" id="KW-0520">NAD</keyword>
<evidence type="ECO:0000256" key="16">
    <source>
        <dbReference type="ARBA" id="ARBA00049551"/>
    </source>
</evidence>
<dbReference type="RefSeq" id="YP_001650763.1">
    <property type="nucleotide sequence ID" value="NC_010267.1"/>
</dbReference>
<dbReference type="InterPro" id="IPR003917">
    <property type="entry name" value="NADH_UbQ_OxRdtase_chain2"/>
</dbReference>
<feature type="transmembrane region" description="Helical" evidence="17">
    <location>
        <begin position="176"/>
        <end position="194"/>
    </location>
</feature>
<evidence type="ECO:0000256" key="8">
    <source>
        <dbReference type="ARBA" id="ARBA00022792"/>
    </source>
</evidence>
<keyword evidence="9 17" id="KW-1278">Translocase</keyword>
<feature type="transmembrane region" description="Helical" evidence="17">
    <location>
        <begin position="59"/>
        <end position="80"/>
    </location>
</feature>
<keyword evidence="15 17" id="KW-0472">Membrane</keyword>
<dbReference type="InterPro" id="IPR001750">
    <property type="entry name" value="ND/Mrp_TM"/>
</dbReference>
<evidence type="ECO:0000256" key="5">
    <source>
        <dbReference type="ARBA" id="ARBA00022448"/>
    </source>
</evidence>
<feature type="transmembrane region" description="Helical" evidence="17">
    <location>
        <begin position="149"/>
        <end position="169"/>
    </location>
</feature>
<evidence type="ECO:0000256" key="9">
    <source>
        <dbReference type="ARBA" id="ARBA00022967"/>
    </source>
</evidence>
<evidence type="ECO:0000256" key="3">
    <source>
        <dbReference type="ARBA" id="ARBA00012944"/>
    </source>
</evidence>
<dbReference type="GO" id="GO:0006120">
    <property type="term" value="P:mitochondrial electron transport, NADH to ubiquinone"/>
    <property type="evidence" value="ECO:0007669"/>
    <property type="project" value="InterPro"/>
</dbReference>
<feature type="domain" description="NADH:quinone oxidoreductase/Mrp antiporter transmembrane" evidence="18">
    <location>
        <begin position="23"/>
        <end position="286"/>
    </location>
</feature>
<evidence type="ECO:0000259" key="19">
    <source>
        <dbReference type="Pfam" id="PF06444"/>
    </source>
</evidence>
<evidence type="ECO:0000313" key="20">
    <source>
        <dbReference type="EMBL" id="BAF74887.1"/>
    </source>
</evidence>
<comment type="similarity">
    <text evidence="2 17">Belongs to the complex I subunit 2 family.</text>
</comment>
<dbReference type="EMBL" id="AP006780">
    <property type="protein sequence ID" value="BBU25684.1"/>
    <property type="molecule type" value="Genomic_DNA"/>
</dbReference>
<dbReference type="PANTHER" id="PTHR46552">
    <property type="entry name" value="NADH-UBIQUINONE OXIDOREDUCTASE CHAIN 2"/>
    <property type="match status" value="1"/>
</dbReference>
<geneLocation type="mitochondrion" evidence="20"/>
<feature type="transmembrane region" description="Helical" evidence="17">
    <location>
        <begin position="272"/>
        <end position="292"/>
    </location>
</feature>
<dbReference type="EC" id="7.1.1.2" evidence="3 17"/>
<dbReference type="Pfam" id="PF06444">
    <property type="entry name" value="NADH_dehy_S2_C"/>
    <property type="match status" value="1"/>
</dbReference>
<comment type="catalytic activity">
    <reaction evidence="16 17">
        <text>a ubiquinone + NADH + 5 H(+)(in) = a ubiquinol + NAD(+) + 4 H(+)(out)</text>
        <dbReference type="Rhea" id="RHEA:29091"/>
        <dbReference type="Rhea" id="RHEA-COMP:9565"/>
        <dbReference type="Rhea" id="RHEA-COMP:9566"/>
        <dbReference type="ChEBI" id="CHEBI:15378"/>
        <dbReference type="ChEBI" id="CHEBI:16389"/>
        <dbReference type="ChEBI" id="CHEBI:17976"/>
        <dbReference type="ChEBI" id="CHEBI:57540"/>
        <dbReference type="ChEBI" id="CHEBI:57945"/>
        <dbReference type="EC" id="7.1.1.2"/>
    </reaction>
</comment>
<evidence type="ECO:0000256" key="1">
    <source>
        <dbReference type="ARBA" id="ARBA00004448"/>
    </source>
</evidence>
<evidence type="ECO:0000256" key="10">
    <source>
        <dbReference type="ARBA" id="ARBA00022982"/>
    </source>
</evidence>
<dbReference type="GeneID" id="5848887"/>
<dbReference type="PRINTS" id="PR01436">
    <property type="entry name" value="NADHDHGNASE2"/>
</dbReference>
<keyword evidence="6 17" id="KW-0679">Respiratory chain</keyword>
<evidence type="ECO:0000256" key="13">
    <source>
        <dbReference type="ARBA" id="ARBA00023075"/>
    </source>
</evidence>
<evidence type="ECO:0000256" key="4">
    <source>
        <dbReference type="ARBA" id="ARBA00021008"/>
    </source>
</evidence>
<feature type="transmembrane region" description="Helical" evidence="17">
    <location>
        <begin position="231"/>
        <end position="252"/>
    </location>
</feature>
<dbReference type="GO" id="GO:0005743">
    <property type="term" value="C:mitochondrial inner membrane"/>
    <property type="evidence" value="ECO:0007669"/>
    <property type="project" value="UniProtKB-SubCell"/>
</dbReference>
<evidence type="ECO:0000313" key="21">
    <source>
        <dbReference type="EMBL" id="BBU25684.1"/>
    </source>
</evidence>
<evidence type="ECO:0000256" key="12">
    <source>
        <dbReference type="ARBA" id="ARBA00023027"/>
    </source>
</evidence>
<keyword evidence="7 17" id="KW-0812">Transmembrane</keyword>
<dbReference type="AlphaFoldDB" id="A7BHR2"/>
<keyword evidence="11 17" id="KW-1133">Transmembrane helix</keyword>
<evidence type="ECO:0000256" key="2">
    <source>
        <dbReference type="ARBA" id="ARBA00007012"/>
    </source>
</evidence>
<dbReference type="GO" id="GO:0008137">
    <property type="term" value="F:NADH dehydrogenase (ubiquinone) activity"/>
    <property type="evidence" value="ECO:0007669"/>
    <property type="project" value="UniProtKB-EC"/>
</dbReference>
<evidence type="ECO:0000256" key="7">
    <source>
        <dbReference type="ARBA" id="ARBA00022692"/>
    </source>
</evidence>
<keyword evidence="8 17" id="KW-0999">Mitochondrion inner membrane</keyword>
<dbReference type="InterPro" id="IPR050175">
    <property type="entry name" value="Complex_I_Subunit_2"/>
</dbReference>
<dbReference type="CTD" id="4536"/>
<keyword evidence="5" id="KW-0813">Transport</keyword>
<reference evidence="20" key="2">
    <citation type="journal article" date="2008" name="Mol. Phylogenet. Evol.">
        <title>Interrelationships of the 11 gasterosteiform families (sticklebacks, pipefishes, and their relatives): a new perspective based on whole mitogenome sequences from 75 higher teleosts.</title>
        <authorList>
            <person name="Kawahara R."/>
            <person name="Miya M."/>
            <person name="Mabuchi K."/>
            <person name="Lavoue S."/>
            <person name="Inoue J.G."/>
            <person name="Satoh T.P."/>
            <person name="Kawaguchi A."/>
            <person name="Nishida M."/>
        </authorList>
    </citation>
    <scope>NUCLEOTIDE SEQUENCE</scope>
    <source>
        <tissue evidence="20">Muscle</tissue>
    </source>
</reference>
<evidence type="ECO:0000259" key="18">
    <source>
        <dbReference type="Pfam" id="PF00361"/>
    </source>
</evidence>
<dbReference type="InterPro" id="IPR010933">
    <property type="entry name" value="NADH_DH_su2_C"/>
</dbReference>
<comment type="subcellular location">
    <subcellularLocation>
        <location evidence="1 17">Mitochondrion inner membrane</location>
        <topology evidence="1 17">Multi-pass membrane protein</topology>
    </subcellularLocation>
</comment>
<dbReference type="Pfam" id="PF00361">
    <property type="entry name" value="Proton_antipo_M"/>
    <property type="match status" value="1"/>
</dbReference>
<gene>
    <name evidence="20" type="primary">ND2</name>
</gene>
<reference evidence="21" key="1">
    <citation type="submission" date="2004-04" db="EMBL/GenBank/DDBJ databases">
        <title>The ray-finned fish phylogeny.</title>
        <authorList>
            <person name="Miya M."/>
        </authorList>
    </citation>
    <scope>NUCLEOTIDE SEQUENCE</scope>
</reference>
<keyword evidence="13 17" id="KW-0830">Ubiquinone</keyword>
<feature type="transmembrane region" description="Helical" evidence="17">
    <location>
        <begin position="92"/>
        <end position="112"/>
    </location>
</feature>
<accession>A7BHR2</accession>
<keyword evidence="10 17" id="KW-0249">Electron transport</keyword>
<sequence>MNPYILLTTLSCLGLGTLMTVSSSNWLLAWMGLEVSTMAILPIMSKLHHPRAVEATTKYFLVQAAAAATMLFASLINANASGDWNLTATNEPLAAFLLTSALSLKLGIAPLHTWMPEVLQGLDLVTALIVSTWQKLAPFSLLVQCNAPHQLTLILGVTSILVGGWGGLNQTQTRKILAYSSIAHLGWMIVVSSISPSLSFFTLILYFSMTTTMFMSLHLSNGLNINTLASVWTKNPFVAATLPLVLMSLAGLPPLSGFSPKWMIISELANQSLIMLASSIALAALISLFFYLRLSYYSALTLTPNSALPPASWRTSTPKTALLPLSLAPSILILPISPAILSCIT</sequence>
<evidence type="ECO:0000256" key="14">
    <source>
        <dbReference type="ARBA" id="ARBA00023128"/>
    </source>
</evidence>
<evidence type="ECO:0000256" key="15">
    <source>
        <dbReference type="ARBA" id="ARBA00023136"/>
    </source>
</evidence>
<comment type="function">
    <text evidence="17">Core subunit of the mitochondrial membrane respiratory chain NADH dehydrogenase (Complex I) which catalyzes electron transfer from NADH through the respiratory chain, using ubiquinone as an electron acceptor. Essential for the catalytic activity and assembly of complex I.</text>
</comment>
<dbReference type="PANTHER" id="PTHR46552:SF1">
    <property type="entry name" value="NADH-UBIQUINONE OXIDOREDUCTASE CHAIN 2"/>
    <property type="match status" value="1"/>
</dbReference>
<evidence type="ECO:0000256" key="17">
    <source>
        <dbReference type="RuleBase" id="RU003403"/>
    </source>
</evidence>
<keyword evidence="14 17" id="KW-0496">Mitochondrion</keyword>
<name>A7BHR2_9TELE</name>
<evidence type="ECO:0000256" key="6">
    <source>
        <dbReference type="ARBA" id="ARBA00022660"/>
    </source>
</evidence>
<evidence type="ECO:0000256" key="11">
    <source>
        <dbReference type="ARBA" id="ARBA00022989"/>
    </source>
</evidence>
<organism evidence="20">
    <name type="scientific">Solenostomus cyanopterus</name>
    <name type="common">ghost pipefish</name>
    <dbReference type="NCBI Taxonomy" id="270527"/>
    <lineage>
        <taxon>Eukaryota</taxon>
        <taxon>Metazoa</taxon>
        <taxon>Chordata</taxon>
        <taxon>Craniata</taxon>
        <taxon>Vertebrata</taxon>
        <taxon>Euteleostomi</taxon>
        <taxon>Actinopterygii</taxon>
        <taxon>Neopterygii</taxon>
        <taxon>Teleostei</taxon>
        <taxon>Neoteleostei</taxon>
        <taxon>Acanthomorphata</taxon>
        <taxon>Syngnathiaria</taxon>
        <taxon>Syngnathiformes</taxon>
        <taxon>Syngnathoidei</taxon>
        <taxon>Solenostomidae</taxon>
        <taxon>Solenostomus</taxon>
    </lineage>
</organism>